<feature type="non-terminal residue" evidence="1">
    <location>
        <position position="1"/>
    </location>
</feature>
<sequence length="457" mass="51995">PGPPVDNFILGHYASYLNQGLDDAFAHLAKQYGGIVRYNILLSQPNILISDPNLIQKILVNCCYDYPKFFFDVDMVKEILGEGIAIVEGDFHKRQRKMMSPAFVFANVKEMFPTFVQASHKLRDVWIKQIGNKKEEIITITESIPKLTLDVIGLAGFNYEFNSITTTSESDLARAYNSVMGTDVPPLYWAIMDLFPFIRKLPTALSKSYYGSANIIKKVSERLVIEQKNSSVQGKDLLSLLIKENENLPVDAQITHNELVMTFLLAGNETVSIALAWTLYFLAKNPDMQDLLHKEILNVFTDRNHFPTLDEIEQLKYLECVFKETLRITPPVPALQRYNLKDEIMNGYFIPKGTPLTIPINAIHNDPSIWGDDAEYFNPSRWLNPEIRSKVTSNNFLPFSSGPKSCLGMKMAQLEFKSVLSIMIRNFKFRLVEGFAFKKKFSGLTKPIPGIDLWVSK</sequence>
<evidence type="ECO:0000313" key="2">
    <source>
        <dbReference type="Proteomes" id="UP000789860"/>
    </source>
</evidence>
<evidence type="ECO:0000313" key="1">
    <source>
        <dbReference type="EMBL" id="CAG8623222.1"/>
    </source>
</evidence>
<feature type="non-terminal residue" evidence="1">
    <location>
        <position position="457"/>
    </location>
</feature>
<proteinExistence type="predicted"/>
<accession>A0ACA9N226</accession>
<keyword evidence="2" id="KW-1185">Reference proteome</keyword>
<gene>
    <name evidence="1" type="ORF">SCALOS_LOCUS7720</name>
</gene>
<dbReference type="Proteomes" id="UP000789860">
    <property type="component" value="Unassembled WGS sequence"/>
</dbReference>
<name>A0ACA9N226_9GLOM</name>
<protein>
    <submittedName>
        <fullName evidence="1">2192_t:CDS:1</fullName>
    </submittedName>
</protein>
<reference evidence="1" key="1">
    <citation type="submission" date="2021-06" db="EMBL/GenBank/DDBJ databases">
        <authorList>
            <person name="Kallberg Y."/>
            <person name="Tangrot J."/>
            <person name="Rosling A."/>
        </authorList>
    </citation>
    <scope>NUCLEOTIDE SEQUENCE</scope>
    <source>
        <strain evidence="1">AU212A</strain>
    </source>
</reference>
<organism evidence="1 2">
    <name type="scientific">Scutellospora calospora</name>
    <dbReference type="NCBI Taxonomy" id="85575"/>
    <lineage>
        <taxon>Eukaryota</taxon>
        <taxon>Fungi</taxon>
        <taxon>Fungi incertae sedis</taxon>
        <taxon>Mucoromycota</taxon>
        <taxon>Glomeromycotina</taxon>
        <taxon>Glomeromycetes</taxon>
        <taxon>Diversisporales</taxon>
        <taxon>Gigasporaceae</taxon>
        <taxon>Scutellospora</taxon>
    </lineage>
</organism>
<dbReference type="EMBL" id="CAJVPM010018089">
    <property type="protein sequence ID" value="CAG8623222.1"/>
    <property type="molecule type" value="Genomic_DNA"/>
</dbReference>
<comment type="caution">
    <text evidence="1">The sequence shown here is derived from an EMBL/GenBank/DDBJ whole genome shotgun (WGS) entry which is preliminary data.</text>
</comment>